<accession>A0AAQ3PUD6</accession>
<dbReference type="EMBL" id="CP144745">
    <property type="protein sequence ID" value="WVZ53271.1"/>
    <property type="molecule type" value="Genomic_DNA"/>
</dbReference>
<dbReference type="AlphaFoldDB" id="A0AAQ3PUD6"/>
<protein>
    <submittedName>
        <fullName evidence="1">Uncharacterized protein</fullName>
    </submittedName>
</protein>
<evidence type="ECO:0000313" key="2">
    <source>
        <dbReference type="Proteomes" id="UP001341281"/>
    </source>
</evidence>
<evidence type="ECO:0000313" key="1">
    <source>
        <dbReference type="EMBL" id="WVZ53271.1"/>
    </source>
</evidence>
<keyword evidence="2" id="KW-1185">Reference proteome</keyword>
<dbReference type="PROSITE" id="PS51257">
    <property type="entry name" value="PROKAR_LIPOPROTEIN"/>
    <property type="match status" value="1"/>
</dbReference>
<reference evidence="1 2" key="1">
    <citation type="submission" date="2024-02" db="EMBL/GenBank/DDBJ databases">
        <title>High-quality chromosome-scale genome assembly of Pensacola bahiagrass (Paspalum notatum Flugge var. saurae).</title>
        <authorList>
            <person name="Vega J.M."/>
            <person name="Podio M."/>
            <person name="Orjuela J."/>
            <person name="Siena L.A."/>
            <person name="Pessino S.C."/>
            <person name="Combes M.C."/>
            <person name="Mariac C."/>
            <person name="Albertini E."/>
            <person name="Pupilli F."/>
            <person name="Ortiz J.P.A."/>
            <person name="Leblanc O."/>
        </authorList>
    </citation>
    <scope>NUCLEOTIDE SEQUENCE [LARGE SCALE GENOMIC DNA]</scope>
    <source>
        <strain evidence="1">R1</strain>
        <tissue evidence="1">Leaf</tissue>
    </source>
</reference>
<dbReference type="Proteomes" id="UP001341281">
    <property type="component" value="Chromosome 01"/>
</dbReference>
<gene>
    <name evidence="1" type="ORF">U9M48_004239</name>
</gene>
<organism evidence="1 2">
    <name type="scientific">Paspalum notatum var. saurae</name>
    <dbReference type="NCBI Taxonomy" id="547442"/>
    <lineage>
        <taxon>Eukaryota</taxon>
        <taxon>Viridiplantae</taxon>
        <taxon>Streptophyta</taxon>
        <taxon>Embryophyta</taxon>
        <taxon>Tracheophyta</taxon>
        <taxon>Spermatophyta</taxon>
        <taxon>Magnoliopsida</taxon>
        <taxon>Liliopsida</taxon>
        <taxon>Poales</taxon>
        <taxon>Poaceae</taxon>
        <taxon>PACMAD clade</taxon>
        <taxon>Panicoideae</taxon>
        <taxon>Andropogonodae</taxon>
        <taxon>Paspaleae</taxon>
        <taxon>Paspalinae</taxon>
        <taxon>Paspalum</taxon>
    </lineage>
</organism>
<name>A0AAQ3PUD6_PASNO</name>
<proteinExistence type="predicted"/>
<sequence length="137" mass="14324">MRCLLPAKPSPLLIFPAAVPSPSAAACASAVDRASRLLHGQVALAPSPLSPRAPPTPCPRCAASDSLQPGFLRFRFAAATRIRVAPPPLRQPVSTSPLSPQAVMARCPRRCPCAFPSSPSPAAPPSWPQHTIVLVLL</sequence>